<dbReference type="Proteomes" id="UP001221898">
    <property type="component" value="Unassembled WGS sequence"/>
</dbReference>
<accession>A0AAD7S9X1</accession>
<organism evidence="1 2">
    <name type="scientific">Aldrovandia affinis</name>
    <dbReference type="NCBI Taxonomy" id="143900"/>
    <lineage>
        <taxon>Eukaryota</taxon>
        <taxon>Metazoa</taxon>
        <taxon>Chordata</taxon>
        <taxon>Craniata</taxon>
        <taxon>Vertebrata</taxon>
        <taxon>Euteleostomi</taxon>
        <taxon>Actinopterygii</taxon>
        <taxon>Neopterygii</taxon>
        <taxon>Teleostei</taxon>
        <taxon>Notacanthiformes</taxon>
        <taxon>Halosauridae</taxon>
        <taxon>Aldrovandia</taxon>
    </lineage>
</organism>
<comment type="caution">
    <text evidence="1">The sequence shown here is derived from an EMBL/GenBank/DDBJ whole genome shotgun (WGS) entry which is preliminary data.</text>
</comment>
<reference evidence="1" key="1">
    <citation type="journal article" date="2023" name="Science">
        <title>Genome structures resolve the early diversification of teleost fishes.</title>
        <authorList>
            <person name="Parey E."/>
            <person name="Louis A."/>
            <person name="Montfort J."/>
            <person name="Bouchez O."/>
            <person name="Roques C."/>
            <person name="Iampietro C."/>
            <person name="Lluch J."/>
            <person name="Castinel A."/>
            <person name="Donnadieu C."/>
            <person name="Desvignes T."/>
            <person name="Floi Bucao C."/>
            <person name="Jouanno E."/>
            <person name="Wen M."/>
            <person name="Mejri S."/>
            <person name="Dirks R."/>
            <person name="Jansen H."/>
            <person name="Henkel C."/>
            <person name="Chen W.J."/>
            <person name="Zahm M."/>
            <person name="Cabau C."/>
            <person name="Klopp C."/>
            <person name="Thompson A.W."/>
            <person name="Robinson-Rechavi M."/>
            <person name="Braasch I."/>
            <person name="Lecointre G."/>
            <person name="Bobe J."/>
            <person name="Postlethwait J.H."/>
            <person name="Berthelot C."/>
            <person name="Roest Crollius H."/>
            <person name="Guiguen Y."/>
        </authorList>
    </citation>
    <scope>NUCLEOTIDE SEQUENCE</scope>
    <source>
        <strain evidence="1">NC1722</strain>
    </source>
</reference>
<gene>
    <name evidence="1" type="ORF">AAFF_G00420710</name>
</gene>
<evidence type="ECO:0000313" key="1">
    <source>
        <dbReference type="EMBL" id="KAJ8398543.1"/>
    </source>
</evidence>
<keyword evidence="2" id="KW-1185">Reference proteome</keyword>
<dbReference type="AlphaFoldDB" id="A0AAD7S9X1"/>
<name>A0AAD7S9X1_9TELE</name>
<dbReference type="EMBL" id="JAINUG010000089">
    <property type="protein sequence ID" value="KAJ8398543.1"/>
    <property type="molecule type" value="Genomic_DNA"/>
</dbReference>
<proteinExistence type="predicted"/>
<protein>
    <submittedName>
        <fullName evidence="1">Uncharacterized protein</fullName>
    </submittedName>
</protein>
<evidence type="ECO:0000313" key="2">
    <source>
        <dbReference type="Proteomes" id="UP001221898"/>
    </source>
</evidence>
<sequence>MAAQTKPEPGCAWSPREERRAGFEAPPLVHMKEVFGDSLCGHGNAKAQPCSRQKAPGGLDFTRELWARLSRHRSGPAAGRNAPGHGLNKGIRKTLSQSCLVSETRGLRGDGNYQVQKEGQRTHKVCVHATSIPTLQVLTLAFSFD</sequence>